<evidence type="ECO:0000313" key="2">
    <source>
        <dbReference type="Proteomes" id="UP000190626"/>
    </source>
</evidence>
<keyword evidence="2" id="KW-1185">Reference proteome</keyword>
<accession>A0A1V4HS36</accession>
<gene>
    <name evidence="1" type="ORF">BC351_00490</name>
</gene>
<organism evidence="1 2">
    <name type="scientific">Paenibacillus ferrarius</name>
    <dbReference type="NCBI Taxonomy" id="1469647"/>
    <lineage>
        <taxon>Bacteria</taxon>
        <taxon>Bacillati</taxon>
        <taxon>Bacillota</taxon>
        <taxon>Bacilli</taxon>
        <taxon>Bacillales</taxon>
        <taxon>Paenibacillaceae</taxon>
        <taxon>Paenibacillus</taxon>
    </lineage>
</organism>
<dbReference type="EMBL" id="MBTG01000001">
    <property type="protein sequence ID" value="OPH61754.1"/>
    <property type="molecule type" value="Genomic_DNA"/>
</dbReference>
<dbReference type="Proteomes" id="UP000190626">
    <property type="component" value="Unassembled WGS sequence"/>
</dbReference>
<dbReference type="STRING" id="1469647.BC351_00490"/>
<dbReference type="AlphaFoldDB" id="A0A1V4HS36"/>
<evidence type="ECO:0000313" key="1">
    <source>
        <dbReference type="EMBL" id="OPH61754.1"/>
    </source>
</evidence>
<reference evidence="2" key="1">
    <citation type="submission" date="2016-07" db="EMBL/GenBank/DDBJ databases">
        <authorList>
            <person name="Florea S."/>
            <person name="Webb J.S."/>
            <person name="Jaromczyk J."/>
            <person name="Schardl C.L."/>
        </authorList>
    </citation>
    <scope>NUCLEOTIDE SEQUENCE [LARGE SCALE GENOMIC DNA]</scope>
    <source>
        <strain evidence="2">CY1</strain>
    </source>
</reference>
<sequence>MEIIKIETSLRTYELHIESNKIIKWYNIVEGEKVPMKFVMKSEGHKVYEDKKGKFIKINHELGTYKHYIK</sequence>
<protein>
    <submittedName>
        <fullName evidence="1">Uncharacterized protein</fullName>
    </submittedName>
</protein>
<name>A0A1V4HS36_9BACL</name>
<proteinExistence type="predicted"/>
<comment type="caution">
    <text evidence="1">The sequence shown here is derived from an EMBL/GenBank/DDBJ whole genome shotgun (WGS) entry which is preliminary data.</text>
</comment>
<dbReference type="RefSeq" id="WP_079408750.1">
    <property type="nucleotide sequence ID" value="NZ_MBTG01000001.1"/>
</dbReference>